<organism evidence="3 4">
    <name type="scientific">Pristionchus mayeri</name>
    <dbReference type="NCBI Taxonomy" id="1317129"/>
    <lineage>
        <taxon>Eukaryota</taxon>
        <taxon>Metazoa</taxon>
        <taxon>Ecdysozoa</taxon>
        <taxon>Nematoda</taxon>
        <taxon>Chromadorea</taxon>
        <taxon>Rhabditida</taxon>
        <taxon>Rhabditina</taxon>
        <taxon>Diplogasteromorpha</taxon>
        <taxon>Diplogasteroidea</taxon>
        <taxon>Neodiplogasteridae</taxon>
        <taxon>Pristionchus</taxon>
    </lineage>
</organism>
<sequence>PSGRPSHRIMDKLAKGLEIEPRDAVRFTFTGKDETVTMTLRNRTDQKLAYKIKCTSNELFKILKPIDLIEPRATTEISITYRAGKGIADDRHHMGVYFIPAPEGCTAVSVWAEHYGKAVGEYRVKIVVESSNSRKE</sequence>
<feature type="non-terminal residue" evidence="3">
    <location>
        <position position="1"/>
    </location>
</feature>
<comment type="function">
    <text evidence="1">Central component in molecular interactions underlying sperm crawling. Forms an extensive filament system that extends from sperm villipoda, along the leading edge of the pseudopod.</text>
</comment>
<accession>A0AAN5C5X3</accession>
<keyword evidence="1" id="KW-0206">Cytoskeleton</keyword>
<dbReference type="Gene3D" id="2.60.40.10">
    <property type="entry name" value="Immunoglobulins"/>
    <property type="match status" value="1"/>
</dbReference>
<dbReference type="InterPro" id="IPR008962">
    <property type="entry name" value="PapD-like_sf"/>
</dbReference>
<evidence type="ECO:0000313" key="3">
    <source>
        <dbReference type="EMBL" id="GMR31157.1"/>
    </source>
</evidence>
<keyword evidence="1" id="KW-0963">Cytoplasm</keyword>
<name>A0AAN5C5X3_9BILA</name>
<dbReference type="AlphaFoldDB" id="A0AAN5C5X3"/>
<dbReference type="SUPFAM" id="SSF49354">
    <property type="entry name" value="PapD-like"/>
    <property type="match status" value="1"/>
</dbReference>
<dbReference type="EMBL" id="BTRK01000001">
    <property type="protein sequence ID" value="GMR31157.1"/>
    <property type="molecule type" value="Genomic_DNA"/>
</dbReference>
<dbReference type="InterPro" id="IPR013783">
    <property type="entry name" value="Ig-like_fold"/>
</dbReference>
<evidence type="ECO:0000313" key="4">
    <source>
        <dbReference type="Proteomes" id="UP001328107"/>
    </source>
</evidence>
<keyword evidence="4" id="KW-1185">Reference proteome</keyword>
<dbReference type="InterPro" id="IPR000535">
    <property type="entry name" value="MSP_dom"/>
</dbReference>
<dbReference type="PANTHER" id="PTHR21513">
    <property type="entry name" value="MAJOR SPERM PROTEIN"/>
    <property type="match status" value="1"/>
</dbReference>
<feature type="domain" description="MSP" evidence="2">
    <location>
        <begin position="16"/>
        <end position="129"/>
    </location>
</feature>
<proteinExistence type="predicted"/>
<dbReference type="Proteomes" id="UP001328107">
    <property type="component" value="Unassembled WGS sequence"/>
</dbReference>
<comment type="caution">
    <text evidence="3">The sequence shown here is derived from an EMBL/GenBank/DDBJ whole genome shotgun (WGS) entry which is preliminary data.</text>
</comment>
<dbReference type="PROSITE" id="PS50202">
    <property type="entry name" value="MSP"/>
    <property type="match status" value="1"/>
</dbReference>
<gene>
    <name evidence="3" type="ORF">PMAYCL1PPCAC_01352</name>
</gene>
<dbReference type="Pfam" id="PF00635">
    <property type="entry name" value="Motile_Sperm"/>
    <property type="match status" value="1"/>
</dbReference>
<evidence type="ECO:0000259" key="2">
    <source>
        <dbReference type="PROSITE" id="PS50202"/>
    </source>
</evidence>
<dbReference type="PANTHER" id="PTHR21513:SF27">
    <property type="entry name" value="MAJOR SPERM PROTEIN"/>
    <property type="match status" value="1"/>
</dbReference>
<protein>
    <recommendedName>
        <fullName evidence="1">Major sperm protein</fullName>
    </recommendedName>
</protein>
<reference evidence="4" key="1">
    <citation type="submission" date="2022-10" db="EMBL/GenBank/DDBJ databases">
        <title>Genome assembly of Pristionchus species.</title>
        <authorList>
            <person name="Yoshida K."/>
            <person name="Sommer R.J."/>
        </authorList>
    </citation>
    <scope>NUCLEOTIDE SEQUENCE [LARGE SCALE GENOMIC DNA]</scope>
    <source>
        <strain evidence="4">RS5460</strain>
    </source>
</reference>
<evidence type="ECO:0000256" key="1">
    <source>
        <dbReference type="RuleBase" id="RU003425"/>
    </source>
</evidence>